<gene>
    <name evidence="10" type="ORF">K4A83_11375</name>
</gene>
<dbReference type="InterPro" id="IPR051536">
    <property type="entry name" value="UDG_Type-4/5"/>
</dbReference>
<keyword evidence="1" id="KW-0004">4Fe-4S</keyword>
<evidence type="ECO:0000256" key="7">
    <source>
        <dbReference type="ARBA" id="ARBA00023204"/>
    </source>
</evidence>
<dbReference type="InterPro" id="IPR036895">
    <property type="entry name" value="Uracil-DNA_glycosylase-like_sf"/>
</dbReference>
<evidence type="ECO:0000313" key="10">
    <source>
        <dbReference type="EMBL" id="MCW6036858.1"/>
    </source>
</evidence>
<dbReference type="PANTHER" id="PTHR33693">
    <property type="entry name" value="TYPE-5 URACIL-DNA GLYCOSYLASE"/>
    <property type="match status" value="1"/>
</dbReference>
<dbReference type="SUPFAM" id="SSF51294">
    <property type="entry name" value="Hedgehog/intein (Hint) domain"/>
    <property type="match status" value="1"/>
</dbReference>
<dbReference type="EMBL" id="JAIHOM010000048">
    <property type="protein sequence ID" value="MCW6036858.1"/>
    <property type="molecule type" value="Genomic_DNA"/>
</dbReference>
<dbReference type="NCBIfam" id="TIGR01445">
    <property type="entry name" value="intein_Nterm"/>
    <property type="match status" value="1"/>
</dbReference>
<dbReference type="SUPFAM" id="SSF52141">
    <property type="entry name" value="Uracil-DNA glycosylase-like"/>
    <property type="match status" value="2"/>
</dbReference>
<keyword evidence="4" id="KW-0378">Hydrolase</keyword>
<accession>A0ABT3L5R8</accession>
<evidence type="ECO:0000256" key="1">
    <source>
        <dbReference type="ARBA" id="ARBA00022485"/>
    </source>
</evidence>
<dbReference type="Pfam" id="PF03167">
    <property type="entry name" value="UDG"/>
    <property type="match status" value="2"/>
</dbReference>
<sequence>MTQEEQLDLFSSANITPPIPPVQRDLIPTDANIPIPKGLYTTLGEIGADCNDCQRCELSQSRTHAVLGRGNPHGDIMIIGEGPGQNEDEQGLPFVGKSGQLLEKILASVHLDSEEDVYIANMVKCLTGDTPVLTRQGYQSLQWIVEQRWEGEVLSLTPTKELVWRKINHWYESRLGDRTLYRVTLPGHSVGYTATGDHPILTRRGWIPVEDLHLRDLVATGTPQRALASVSSSSPAPNYAGQTTDWQPVIKHPLPSQHPETVVYCLDVEETANFVTPAGVVHNCRPPGNRTPTPEEIAACKPYLLEQIRLVNPKIILFTGATAYRGLTGHKQGITKIRGQWIEWEGRPCMAIFHPAYLLRNPSKEPGKPKWLMWQDIQAVRQKLDELRSRSVP</sequence>
<dbReference type="CDD" id="cd00081">
    <property type="entry name" value="Hint"/>
    <property type="match status" value="1"/>
</dbReference>
<keyword evidence="2" id="KW-0479">Metal-binding</keyword>
<feature type="domain" description="Uracil-DNA glycosylase-like" evidence="9">
    <location>
        <begin position="67"/>
        <end position="378"/>
    </location>
</feature>
<dbReference type="PANTHER" id="PTHR33693:SF1">
    <property type="entry name" value="TYPE-4 URACIL-DNA GLYCOSYLASE"/>
    <property type="match status" value="1"/>
</dbReference>
<name>A0ABT3L5R8_9CYAN</name>
<keyword evidence="5" id="KW-0408">Iron</keyword>
<dbReference type="PROSITE" id="PS50817">
    <property type="entry name" value="INTEIN_N_TER"/>
    <property type="match status" value="1"/>
</dbReference>
<evidence type="ECO:0000256" key="6">
    <source>
        <dbReference type="ARBA" id="ARBA00023014"/>
    </source>
</evidence>
<keyword evidence="3" id="KW-0227">DNA damage</keyword>
<evidence type="ECO:0000259" key="8">
    <source>
        <dbReference type="SMART" id="SM00306"/>
    </source>
</evidence>
<dbReference type="InterPro" id="IPR003587">
    <property type="entry name" value="Hint_dom_N"/>
</dbReference>
<proteinExistence type="predicted"/>
<feature type="domain" description="Hint" evidence="8">
    <location>
        <begin position="123"/>
        <end position="222"/>
    </location>
</feature>
<dbReference type="SMART" id="SM00986">
    <property type="entry name" value="UDG"/>
    <property type="match status" value="1"/>
</dbReference>
<evidence type="ECO:0008006" key="12">
    <source>
        <dbReference type="Google" id="ProtNLM"/>
    </source>
</evidence>
<dbReference type="InterPro" id="IPR030934">
    <property type="entry name" value="Intein_C"/>
</dbReference>
<dbReference type="NCBIfam" id="TIGR01443">
    <property type="entry name" value="intein_Cterm"/>
    <property type="match status" value="1"/>
</dbReference>
<evidence type="ECO:0000256" key="5">
    <source>
        <dbReference type="ARBA" id="ARBA00023004"/>
    </source>
</evidence>
<evidence type="ECO:0000256" key="2">
    <source>
        <dbReference type="ARBA" id="ARBA00022723"/>
    </source>
</evidence>
<evidence type="ECO:0000256" key="4">
    <source>
        <dbReference type="ARBA" id="ARBA00022801"/>
    </source>
</evidence>
<dbReference type="SMART" id="SM00306">
    <property type="entry name" value="HintN"/>
    <property type="match status" value="1"/>
</dbReference>
<dbReference type="SMART" id="SM00987">
    <property type="entry name" value="UreE_C"/>
    <property type="match status" value="1"/>
</dbReference>
<keyword evidence="6" id="KW-0411">Iron-sulfur</keyword>
<evidence type="ECO:0000313" key="11">
    <source>
        <dbReference type="Proteomes" id="UP001526426"/>
    </source>
</evidence>
<organism evidence="10 11">
    <name type="scientific">Spirulina subsalsa FACHB-351</name>
    <dbReference type="NCBI Taxonomy" id="234711"/>
    <lineage>
        <taxon>Bacteria</taxon>
        <taxon>Bacillati</taxon>
        <taxon>Cyanobacteriota</taxon>
        <taxon>Cyanophyceae</taxon>
        <taxon>Spirulinales</taxon>
        <taxon>Spirulinaceae</taxon>
        <taxon>Spirulina</taxon>
    </lineage>
</organism>
<dbReference type="CDD" id="cd10030">
    <property type="entry name" value="UDG-F4_TTUDGA_SPO1dp_like"/>
    <property type="match status" value="1"/>
</dbReference>
<dbReference type="InterPro" id="IPR005122">
    <property type="entry name" value="Uracil-DNA_glycosylase-like"/>
</dbReference>
<keyword evidence="11" id="KW-1185">Reference proteome</keyword>
<dbReference type="Gene3D" id="3.40.470.10">
    <property type="entry name" value="Uracil-DNA glycosylase-like domain"/>
    <property type="match status" value="2"/>
</dbReference>
<protein>
    <recommendedName>
        <fullName evidence="12">Type-4 uracil-DNA glycosylase</fullName>
    </recommendedName>
</protein>
<dbReference type="Proteomes" id="UP001526426">
    <property type="component" value="Unassembled WGS sequence"/>
</dbReference>
<dbReference type="InterPro" id="IPR006141">
    <property type="entry name" value="Intein_N"/>
</dbReference>
<reference evidence="10 11" key="1">
    <citation type="submission" date="2021-08" db="EMBL/GenBank/DDBJ databases">
        <title>Draft genome sequence of Spirulina subsalsa with high tolerance to salinity and hype-accumulation of phycocyanin.</title>
        <authorList>
            <person name="Pei H."/>
            <person name="Jiang L."/>
        </authorList>
    </citation>
    <scope>NUCLEOTIDE SEQUENCE [LARGE SCALE GENOMIC DNA]</scope>
    <source>
        <strain evidence="10 11">FACHB-351</strain>
    </source>
</reference>
<dbReference type="InterPro" id="IPR036844">
    <property type="entry name" value="Hint_dom_sf"/>
</dbReference>
<evidence type="ECO:0000259" key="9">
    <source>
        <dbReference type="SMART" id="SM00986"/>
    </source>
</evidence>
<dbReference type="PROSITE" id="PS50818">
    <property type="entry name" value="INTEIN_C_TER"/>
    <property type="match status" value="1"/>
</dbReference>
<comment type="caution">
    <text evidence="10">The sequence shown here is derived from an EMBL/GenBank/DDBJ whole genome shotgun (WGS) entry which is preliminary data.</text>
</comment>
<evidence type="ECO:0000256" key="3">
    <source>
        <dbReference type="ARBA" id="ARBA00022763"/>
    </source>
</evidence>
<keyword evidence="7" id="KW-0234">DNA repair</keyword>